<dbReference type="GO" id="GO:0005315">
    <property type="term" value="F:phosphate transmembrane transporter activity"/>
    <property type="evidence" value="ECO:0007669"/>
    <property type="project" value="InterPro"/>
</dbReference>
<gene>
    <name evidence="11" type="primary">pstC</name>
    <name evidence="11" type="ORF">H2C83_04590</name>
</gene>
<protein>
    <recommendedName>
        <fullName evidence="9">Phosphate transport system permease protein</fullName>
    </recommendedName>
</protein>
<feature type="transmembrane region" description="Helical" evidence="8">
    <location>
        <begin position="154"/>
        <end position="180"/>
    </location>
</feature>
<feature type="transmembrane region" description="Helical" evidence="8">
    <location>
        <begin position="71"/>
        <end position="102"/>
    </location>
</feature>
<evidence type="ECO:0000259" key="10">
    <source>
        <dbReference type="PROSITE" id="PS50928"/>
    </source>
</evidence>
<dbReference type="InterPro" id="IPR000515">
    <property type="entry name" value="MetI-like"/>
</dbReference>
<accession>A0A7W2ARI6</accession>
<keyword evidence="9" id="KW-0592">Phosphate transport</keyword>
<evidence type="ECO:0000256" key="9">
    <source>
        <dbReference type="RuleBase" id="RU363054"/>
    </source>
</evidence>
<comment type="similarity">
    <text evidence="2 9">Belongs to the binding-protein-dependent transport system permease family. CysTW subfamily.</text>
</comment>
<keyword evidence="4 9" id="KW-1003">Cell membrane</keyword>
<comment type="function">
    <text evidence="9">Part of the binding-protein-dependent transport system for phosphate; probably responsible for the translocation of the substrate across the membrane.</text>
</comment>
<dbReference type="InterPro" id="IPR051124">
    <property type="entry name" value="Phosphate_Transport_Permease"/>
</dbReference>
<feature type="transmembrane region" description="Helical" evidence="8">
    <location>
        <begin position="122"/>
        <end position="142"/>
    </location>
</feature>
<dbReference type="CDD" id="cd06261">
    <property type="entry name" value="TM_PBP2"/>
    <property type="match status" value="1"/>
</dbReference>
<evidence type="ECO:0000256" key="4">
    <source>
        <dbReference type="ARBA" id="ARBA00022475"/>
    </source>
</evidence>
<dbReference type="PROSITE" id="PS50928">
    <property type="entry name" value="ABC_TM1"/>
    <property type="match status" value="1"/>
</dbReference>
<name>A0A7W2ARI6_9BACL</name>
<dbReference type="InterPro" id="IPR035906">
    <property type="entry name" value="MetI-like_sf"/>
</dbReference>
<dbReference type="Gene3D" id="1.10.3720.10">
    <property type="entry name" value="MetI-like"/>
    <property type="match status" value="1"/>
</dbReference>
<dbReference type="InterPro" id="IPR011864">
    <property type="entry name" value="Phosphate_PstC"/>
</dbReference>
<keyword evidence="5 8" id="KW-0812">Transmembrane</keyword>
<keyword evidence="3 8" id="KW-0813">Transport</keyword>
<keyword evidence="7 8" id="KW-0472">Membrane</keyword>
<evidence type="ECO:0000256" key="1">
    <source>
        <dbReference type="ARBA" id="ARBA00004651"/>
    </source>
</evidence>
<feature type="transmembrane region" description="Helical" evidence="8">
    <location>
        <begin position="201"/>
        <end position="222"/>
    </location>
</feature>
<comment type="caution">
    <text evidence="11">The sequence shown here is derived from an EMBL/GenBank/DDBJ whole genome shotgun (WGS) entry which is preliminary data.</text>
</comment>
<evidence type="ECO:0000256" key="6">
    <source>
        <dbReference type="ARBA" id="ARBA00022989"/>
    </source>
</evidence>
<feature type="transmembrane region" description="Helical" evidence="8">
    <location>
        <begin position="16"/>
        <end position="36"/>
    </location>
</feature>
<dbReference type="PANTHER" id="PTHR30425:SF2">
    <property type="entry name" value="ABC TRANSPORTER PERMEASE PROTEIN YQGH-RELATED"/>
    <property type="match status" value="1"/>
</dbReference>
<dbReference type="Pfam" id="PF00528">
    <property type="entry name" value="BPD_transp_1"/>
    <property type="match status" value="1"/>
</dbReference>
<sequence length="297" mass="31954">MKPMRKMLIIEKQGKIITLVCAWVLIVTLFSLLYFITSKGISPFVNNQITLAEFFSFEWGPTASAEQGGPFYGAMAFILGSLAVTLGATVVSAPLGIGAAIFMTEIAPDWGKKILQPVIEMLVGIPSVVYGFIGLTVIVPVIRETAGGLGFGLLAGIIVLSIMILPTIISVGVDAIQAIPRQIREGSYALGATRWQTVSRLVVRAAIPGLMTGVVLGMARAFGEALAVQMVIGNSPNLPASFIEPISTLTSVITLNMGNTVQGTTYNNVLWSMALILLLITMLFIFLIRFITRRREY</sequence>
<dbReference type="EMBL" id="JACEOL010000014">
    <property type="protein sequence ID" value="MBA4601610.1"/>
    <property type="molecule type" value="Genomic_DNA"/>
</dbReference>
<evidence type="ECO:0000256" key="8">
    <source>
        <dbReference type="RuleBase" id="RU363032"/>
    </source>
</evidence>
<keyword evidence="6 8" id="KW-1133">Transmembrane helix</keyword>
<evidence type="ECO:0000313" key="12">
    <source>
        <dbReference type="Proteomes" id="UP000538292"/>
    </source>
</evidence>
<organism evidence="11 12">
    <name type="scientific">Thermoactinomyces mirandus</name>
    <dbReference type="NCBI Taxonomy" id="2756294"/>
    <lineage>
        <taxon>Bacteria</taxon>
        <taxon>Bacillati</taxon>
        <taxon>Bacillota</taxon>
        <taxon>Bacilli</taxon>
        <taxon>Bacillales</taxon>
        <taxon>Thermoactinomycetaceae</taxon>
        <taxon>Thermoactinomyces</taxon>
    </lineage>
</organism>
<dbReference type="SUPFAM" id="SSF161098">
    <property type="entry name" value="MetI-like"/>
    <property type="match status" value="1"/>
</dbReference>
<evidence type="ECO:0000256" key="2">
    <source>
        <dbReference type="ARBA" id="ARBA00007069"/>
    </source>
</evidence>
<dbReference type="Proteomes" id="UP000538292">
    <property type="component" value="Unassembled WGS sequence"/>
</dbReference>
<feature type="transmembrane region" description="Helical" evidence="8">
    <location>
        <begin position="269"/>
        <end position="291"/>
    </location>
</feature>
<dbReference type="PANTHER" id="PTHR30425">
    <property type="entry name" value="PHOSPHATE TRANSPORT SYSTEM PERMEASE PROTEIN PST"/>
    <property type="match status" value="1"/>
</dbReference>
<dbReference type="NCBIfam" id="TIGR02138">
    <property type="entry name" value="phosphate_pstC"/>
    <property type="match status" value="1"/>
</dbReference>
<keyword evidence="12" id="KW-1185">Reference proteome</keyword>
<dbReference type="AlphaFoldDB" id="A0A7W2ARI6"/>
<dbReference type="GO" id="GO:0005886">
    <property type="term" value="C:plasma membrane"/>
    <property type="evidence" value="ECO:0007669"/>
    <property type="project" value="UniProtKB-SubCell"/>
</dbReference>
<evidence type="ECO:0000313" key="11">
    <source>
        <dbReference type="EMBL" id="MBA4601610.1"/>
    </source>
</evidence>
<evidence type="ECO:0000256" key="3">
    <source>
        <dbReference type="ARBA" id="ARBA00022448"/>
    </source>
</evidence>
<comment type="subcellular location">
    <subcellularLocation>
        <location evidence="1 8">Cell membrane</location>
        <topology evidence="1 8">Multi-pass membrane protein</topology>
    </subcellularLocation>
</comment>
<evidence type="ECO:0000256" key="5">
    <source>
        <dbReference type="ARBA" id="ARBA00022692"/>
    </source>
</evidence>
<evidence type="ECO:0000256" key="7">
    <source>
        <dbReference type="ARBA" id="ARBA00023136"/>
    </source>
</evidence>
<reference evidence="11 12" key="1">
    <citation type="submission" date="2020-07" db="EMBL/GenBank/DDBJ databases">
        <title>Thermoactinomyces phylogeny.</title>
        <authorList>
            <person name="Dunlap C."/>
        </authorList>
    </citation>
    <scope>NUCLEOTIDE SEQUENCE [LARGE SCALE GENOMIC DNA]</scope>
    <source>
        <strain evidence="11 12">AMNI-1</strain>
    </source>
</reference>
<feature type="domain" description="ABC transmembrane type-1" evidence="10">
    <location>
        <begin position="78"/>
        <end position="288"/>
    </location>
</feature>
<proteinExistence type="inferred from homology"/>
<dbReference type="GO" id="GO:0006817">
    <property type="term" value="P:phosphate ion transport"/>
    <property type="evidence" value="ECO:0007669"/>
    <property type="project" value="UniProtKB-KW"/>
</dbReference>